<keyword evidence="3" id="KW-0862">Zinc</keyword>
<dbReference type="Gene3D" id="3.30.70.360">
    <property type="match status" value="1"/>
</dbReference>
<dbReference type="SUPFAM" id="SSF55031">
    <property type="entry name" value="Bacterial exopeptidase dimerisation domain"/>
    <property type="match status" value="1"/>
</dbReference>
<dbReference type="GO" id="GO:0016813">
    <property type="term" value="F:hydrolase activity, acting on carbon-nitrogen (but not peptide) bonds, in linear amidines"/>
    <property type="evidence" value="ECO:0007669"/>
    <property type="project" value="InterPro"/>
</dbReference>
<dbReference type="GO" id="GO:0046872">
    <property type="term" value="F:metal ion binding"/>
    <property type="evidence" value="ECO:0007669"/>
    <property type="project" value="UniProtKB-KW"/>
</dbReference>
<dbReference type="Proteomes" id="UP000315677">
    <property type="component" value="Unassembled WGS sequence"/>
</dbReference>
<dbReference type="RefSeq" id="WP_142047084.1">
    <property type="nucleotide sequence ID" value="NZ_VFPA01000001.1"/>
</dbReference>
<dbReference type="OrthoDB" id="9808195at2"/>
<evidence type="ECO:0000313" key="5">
    <source>
        <dbReference type="EMBL" id="TQM13377.1"/>
    </source>
</evidence>
<dbReference type="PIRSF" id="PIRSF001235">
    <property type="entry name" value="Amidase_carbamoylase"/>
    <property type="match status" value="1"/>
</dbReference>
<name>A0A543DVM3_9PSEU</name>
<feature type="binding site" evidence="3">
    <location>
        <position position="131"/>
    </location>
    <ligand>
        <name>Zn(2+)</name>
        <dbReference type="ChEBI" id="CHEBI:29105"/>
        <label>2</label>
    </ligand>
</feature>
<evidence type="ECO:0000259" key="4">
    <source>
        <dbReference type="Pfam" id="PF07687"/>
    </source>
</evidence>
<dbReference type="InterPro" id="IPR010158">
    <property type="entry name" value="Amidase_Cbmase"/>
</dbReference>
<comment type="caution">
    <text evidence="5">The sequence shown here is derived from an EMBL/GenBank/DDBJ whole genome shotgun (WGS) entry which is preliminary data.</text>
</comment>
<protein>
    <submittedName>
        <fullName evidence="5">Allantoate deiminase</fullName>
    </submittedName>
</protein>
<reference evidence="5 6" key="1">
    <citation type="submission" date="2019-06" db="EMBL/GenBank/DDBJ databases">
        <title>Sequencing the genomes of 1000 actinobacteria strains.</title>
        <authorList>
            <person name="Klenk H.-P."/>
        </authorList>
    </citation>
    <scope>NUCLEOTIDE SEQUENCE [LARGE SCALE GENOMIC DNA]</scope>
    <source>
        <strain evidence="5 6">DSM 45301</strain>
    </source>
</reference>
<dbReference type="SUPFAM" id="SSF53187">
    <property type="entry name" value="Zn-dependent exopeptidases"/>
    <property type="match status" value="1"/>
</dbReference>
<comment type="similarity">
    <text evidence="1">Belongs to the peptidase M20 family.</text>
</comment>
<feature type="binding site" evidence="3">
    <location>
        <position position="85"/>
    </location>
    <ligand>
        <name>Zn(2+)</name>
        <dbReference type="ChEBI" id="CHEBI:29105"/>
        <label>1</label>
    </ligand>
</feature>
<dbReference type="InterPro" id="IPR002933">
    <property type="entry name" value="Peptidase_M20"/>
</dbReference>
<dbReference type="CDD" id="cd03884">
    <property type="entry name" value="M20_bAS"/>
    <property type="match status" value="1"/>
</dbReference>
<sequence length="413" mass="43978">MSDPFPKVATRRMEELVTELGRVGEQQPGGGLIRFAYDDAWRAAGALVARWMTEVGLQVRTDAVGNVFGRLPGTESASTVLTGSHIDTVRFGGRYDGALGILTGLAAIEELIRTCGRPRRSLELVALCEEESSRFAADFFGSRAMLGTIGPDEPDTLRDADGVTLAAAMRRVGLDPAAIGSARRTDVEAFVELHIEQGRVLYDEGTQIGVVSAITGLRWLDVTVTGRADHAGATPMDLRLDAMQGAAEMTQAATALAEAEGRPAVATCGMWQVHPGGVNIVPERVTFSIDLRHPGEATLDRLAGRIRQECERIATRRGLEVTLDDTKAVAPAPMDEPLQKVIAEAAEGQGVSARPMPSGAGHDSQMWAPHVPTAMIFVPSVEGRSHCPEEYTPAEDCAVGASVLAGTLRDIAY</sequence>
<dbReference type="PANTHER" id="PTHR32494:SF5">
    <property type="entry name" value="ALLANTOATE AMIDOHYDROLASE"/>
    <property type="match status" value="1"/>
</dbReference>
<feature type="domain" description="Peptidase M20 dimerisation" evidence="4">
    <location>
        <begin position="215"/>
        <end position="313"/>
    </location>
</feature>
<evidence type="ECO:0000313" key="6">
    <source>
        <dbReference type="Proteomes" id="UP000315677"/>
    </source>
</evidence>
<proteinExistence type="inferred from homology"/>
<dbReference type="Gene3D" id="3.40.630.10">
    <property type="entry name" value="Zn peptidases"/>
    <property type="match status" value="1"/>
</dbReference>
<feature type="binding site" evidence="3">
    <location>
        <position position="96"/>
    </location>
    <ligand>
        <name>Zn(2+)</name>
        <dbReference type="ChEBI" id="CHEBI:29105"/>
        <label>1</label>
    </ligand>
</feature>
<keyword evidence="3" id="KW-0479">Metal-binding</keyword>
<dbReference type="NCBIfam" id="TIGR01879">
    <property type="entry name" value="hydantase"/>
    <property type="match status" value="1"/>
</dbReference>
<keyword evidence="2" id="KW-0378">Hydrolase</keyword>
<keyword evidence="6" id="KW-1185">Reference proteome</keyword>
<dbReference type="Pfam" id="PF07687">
    <property type="entry name" value="M20_dimer"/>
    <property type="match status" value="1"/>
</dbReference>
<feature type="binding site" evidence="3">
    <location>
        <position position="386"/>
    </location>
    <ligand>
        <name>Zn(2+)</name>
        <dbReference type="ChEBI" id="CHEBI:29105"/>
        <label>2</label>
    </ligand>
</feature>
<dbReference type="AlphaFoldDB" id="A0A543DVM3"/>
<dbReference type="Pfam" id="PF01546">
    <property type="entry name" value="Peptidase_M20"/>
    <property type="match status" value="1"/>
</dbReference>
<dbReference type="InterPro" id="IPR036264">
    <property type="entry name" value="Bact_exopeptidase_dim_dom"/>
</dbReference>
<dbReference type="EMBL" id="VFPA01000001">
    <property type="protein sequence ID" value="TQM13377.1"/>
    <property type="molecule type" value="Genomic_DNA"/>
</dbReference>
<feature type="binding site" evidence="3">
    <location>
        <position position="194"/>
    </location>
    <ligand>
        <name>Zn(2+)</name>
        <dbReference type="ChEBI" id="CHEBI:29105"/>
        <label>1</label>
    </ligand>
</feature>
<accession>A0A543DVM3</accession>
<feature type="binding site" evidence="3">
    <location>
        <position position="96"/>
    </location>
    <ligand>
        <name>Zn(2+)</name>
        <dbReference type="ChEBI" id="CHEBI:29105"/>
        <label>2</label>
    </ligand>
</feature>
<evidence type="ECO:0000256" key="2">
    <source>
        <dbReference type="ARBA" id="ARBA00022801"/>
    </source>
</evidence>
<gene>
    <name evidence="5" type="ORF">FB558_0111</name>
</gene>
<dbReference type="PANTHER" id="PTHR32494">
    <property type="entry name" value="ALLANTOATE DEIMINASE-RELATED"/>
    <property type="match status" value="1"/>
</dbReference>
<dbReference type="NCBIfam" id="NF006771">
    <property type="entry name" value="PRK09290.1-5"/>
    <property type="match status" value="1"/>
</dbReference>
<organism evidence="5 6">
    <name type="scientific">Pseudonocardia kunmingensis</name>
    <dbReference type="NCBI Taxonomy" id="630975"/>
    <lineage>
        <taxon>Bacteria</taxon>
        <taxon>Bacillati</taxon>
        <taxon>Actinomycetota</taxon>
        <taxon>Actinomycetes</taxon>
        <taxon>Pseudonocardiales</taxon>
        <taxon>Pseudonocardiaceae</taxon>
        <taxon>Pseudonocardia</taxon>
    </lineage>
</organism>
<dbReference type="InterPro" id="IPR011650">
    <property type="entry name" value="Peptidase_M20_dimer"/>
</dbReference>
<evidence type="ECO:0000256" key="3">
    <source>
        <dbReference type="PIRSR" id="PIRSR001235-1"/>
    </source>
</evidence>
<comment type="cofactor">
    <cofactor evidence="3">
        <name>Zn(2+)</name>
        <dbReference type="ChEBI" id="CHEBI:29105"/>
    </cofactor>
    <text evidence="3">Binds 2 Zn(2+) ions per subunit.</text>
</comment>
<evidence type="ECO:0000256" key="1">
    <source>
        <dbReference type="ARBA" id="ARBA00006153"/>
    </source>
</evidence>